<comment type="similarity">
    <text evidence="2">Belongs to the NAD(P)-dependent epimerase/dehydratase family. Dihydroflavonol-4-reductase subfamily.</text>
</comment>
<evidence type="ECO:0000313" key="4">
    <source>
        <dbReference type="EMBL" id="KRK39466.1"/>
    </source>
</evidence>
<dbReference type="EMBL" id="AZDA01000043">
    <property type="protein sequence ID" value="KRK39466.1"/>
    <property type="molecule type" value="Genomic_DNA"/>
</dbReference>
<accession>A0A0R1H7H0</accession>
<dbReference type="PATRIC" id="fig|1423726.3.peg.2526"/>
<dbReference type="InterPro" id="IPR001509">
    <property type="entry name" value="Epimerase_deHydtase"/>
</dbReference>
<evidence type="ECO:0000256" key="1">
    <source>
        <dbReference type="ARBA" id="ARBA00023002"/>
    </source>
</evidence>
<proteinExistence type="inferred from homology"/>
<sequence length="347" mass="38719">MNIHSLKGALNMQKNDLVLVTGITGYMATWLAQDLLQRGYRVRGTYRSTSKLPRIKQLLPGIELVPADLNGDAGWAAALKNVQWLFHVASPQAVATESHRTDTAIKGIDNIFKVALASPTLQKIVLTSSEAAIAYGNQGKTVYTENDWTNAAAPGLADYMKSKTLEEHRAWQLINDPQRNPRQIAMTAINPSFVLGPSLVPWARYSAQQIKQLLRVPFNIPMQGYAVDVRDVAQMQMALMQQPAANGTRNLAIGMPMSMAELKHFVLTDFHAQGLRGWQLPFPTGLLRPFQRNTTVGDFYPRLKGQVTYQPLHPAFYQPQFTDLRQSLRAMVTQLLRDGLIGRKQNA</sequence>
<dbReference type="OrthoDB" id="9778052at2"/>
<organism evidence="4 5">
    <name type="scientific">Loigolactobacillus bifermentans DSM 20003</name>
    <dbReference type="NCBI Taxonomy" id="1423726"/>
    <lineage>
        <taxon>Bacteria</taxon>
        <taxon>Bacillati</taxon>
        <taxon>Bacillota</taxon>
        <taxon>Bacilli</taxon>
        <taxon>Lactobacillales</taxon>
        <taxon>Lactobacillaceae</taxon>
        <taxon>Loigolactobacillus</taxon>
    </lineage>
</organism>
<reference evidence="4 5" key="1">
    <citation type="journal article" date="2015" name="Genome Announc.">
        <title>Expanding the biotechnology potential of lactobacilli through comparative genomics of 213 strains and associated genera.</title>
        <authorList>
            <person name="Sun Z."/>
            <person name="Harris H.M."/>
            <person name="McCann A."/>
            <person name="Guo C."/>
            <person name="Argimon S."/>
            <person name="Zhang W."/>
            <person name="Yang X."/>
            <person name="Jeffery I.B."/>
            <person name="Cooney J.C."/>
            <person name="Kagawa T.F."/>
            <person name="Liu W."/>
            <person name="Song Y."/>
            <person name="Salvetti E."/>
            <person name="Wrobel A."/>
            <person name="Rasinkangas P."/>
            <person name="Parkhill J."/>
            <person name="Rea M.C."/>
            <person name="O'Sullivan O."/>
            <person name="Ritari J."/>
            <person name="Douillard F.P."/>
            <person name="Paul Ross R."/>
            <person name="Yang R."/>
            <person name="Briner A.E."/>
            <person name="Felis G.E."/>
            <person name="de Vos W.M."/>
            <person name="Barrangou R."/>
            <person name="Klaenhammer T.R."/>
            <person name="Caufield P.W."/>
            <person name="Cui Y."/>
            <person name="Zhang H."/>
            <person name="O'Toole P.W."/>
        </authorList>
    </citation>
    <scope>NUCLEOTIDE SEQUENCE [LARGE SCALE GENOMIC DNA]</scope>
    <source>
        <strain evidence="4 5">DSM 20003</strain>
    </source>
</reference>
<dbReference type="STRING" id="1423726.FC07_GL002434"/>
<gene>
    <name evidence="4" type="ORF">FC07_GL002434</name>
</gene>
<evidence type="ECO:0000313" key="5">
    <source>
        <dbReference type="Proteomes" id="UP000051461"/>
    </source>
</evidence>
<dbReference type="Gene3D" id="3.40.50.720">
    <property type="entry name" value="NAD(P)-binding Rossmann-like Domain"/>
    <property type="match status" value="1"/>
</dbReference>
<dbReference type="GO" id="GO:0016616">
    <property type="term" value="F:oxidoreductase activity, acting on the CH-OH group of donors, NAD or NADP as acceptor"/>
    <property type="evidence" value="ECO:0007669"/>
    <property type="project" value="TreeGrafter"/>
</dbReference>
<evidence type="ECO:0000256" key="2">
    <source>
        <dbReference type="ARBA" id="ARBA00023445"/>
    </source>
</evidence>
<dbReference type="AlphaFoldDB" id="A0A0R1H7H0"/>
<comment type="caution">
    <text evidence="4">The sequence shown here is derived from an EMBL/GenBank/DDBJ whole genome shotgun (WGS) entry which is preliminary data.</text>
</comment>
<name>A0A0R1H7H0_9LACO</name>
<keyword evidence="5" id="KW-1185">Reference proteome</keyword>
<feature type="domain" description="NAD-dependent epimerase/dehydratase" evidence="3">
    <location>
        <begin position="18"/>
        <end position="247"/>
    </location>
</feature>
<dbReference type="SUPFAM" id="SSF51735">
    <property type="entry name" value="NAD(P)-binding Rossmann-fold domains"/>
    <property type="match status" value="1"/>
</dbReference>
<evidence type="ECO:0000259" key="3">
    <source>
        <dbReference type="Pfam" id="PF01370"/>
    </source>
</evidence>
<dbReference type="PANTHER" id="PTHR10366">
    <property type="entry name" value="NAD DEPENDENT EPIMERASE/DEHYDRATASE"/>
    <property type="match status" value="1"/>
</dbReference>
<protein>
    <submittedName>
        <fullName evidence="4">Dihydroflavonol-4-reductase</fullName>
    </submittedName>
</protein>
<dbReference type="Pfam" id="PF01370">
    <property type="entry name" value="Epimerase"/>
    <property type="match status" value="1"/>
</dbReference>
<keyword evidence="1" id="KW-0560">Oxidoreductase</keyword>
<dbReference type="InterPro" id="IPR050425">
    <property type="entry name" value="NAD(P)_dehydrat-like"/>
</dbReference>
<dbReference type="PANTHER" id="PTHR10366:SF564">
    <property type="entry name" value="STEROL-4-ALPHA-CARBOXYLATE 3-DEHYDROGENASE, DECARBOXYLATING"/>
    <property type="match status" value="1"/>
</dbReference>
<dbReference type="Proteomes" id="UP000051461">
    <property type="component" value="Unassembled WGS sequence"/>
</dbReference>
<dbReference type="InterPro" id="IPR036291">
    <property type="entry name" value="NAD(P)-bd_dom_sf"/>
</dbReference>